<dbReference type="SUPFAM" id="SSF52540">
    <property type="entry name" value="P-loop containing nucleoside triphosphate hydrolases"/>
    <property type="match status" value="1"/>
</dbReference>
<dbReference type="AlphaFoldDB" id="A0A1G4MBU3"/>
<evidence type="ECO:0000313" key="2">
    <source>
        <dbReference type="EMBL" id="SCW01305.1"/>
    </source>
</evidence>
<protein>
    <submittedName>
        <fullName evidence="2">LAFE_0D09648g1_1</fullName>
    </submittedName>
</protein>
<accession>A0A1G4MBU3</accession>
<reference evidence="2 3" key="1">
    <citation type="submission" date="2016-03" db="EMBL/GenBank/DDBJ databases">
        <authorList>
            <person name="Devillers H."/>
        </authorList>
    </citation>
    <scope>NUCLEOTIDE SEQUENCE [LARGE SCALE GENOMIC DNA]</scope>
    <source>
        <strain evidence="2">CBS 6772</strain>
    </source>
</reference>
<evidence type="ECO:0000256" key="1">
    <source>
        <dbReference type="SAM" id="MobiDB-lite"/>
    </source>
</evidence>
<dbReference type="Proteomes" id="UP000190831">
    <property type="component" value="Chromosome D"/>
</dbReference>
<evidence type="ECO:0000313" key="3">
    <source>
        <dbReference type="Proteomes" id="UP000190831"/>
    </source>
</evidence>
<proteinExistence type="predicted"/>
<sequence>MSNKENEVPIRLAVLGGSATGKSSLVSRLTMDVVHEQHYPTRKQTNWLFLFEPADPIARTLLDEQAHERIIINNESIESPVFKSPQISPHLLLSPLVFQSFINDWKVSKAQLESGVKPDSGKLITSNGLYSYEKWSNDCKSSLRRASTATLNNSTPTPVLPKGYRPPMYTPISIDIIDTPGFRPDMVVPFLEVSMFRNLDKDILKGLASEPRRPVSTTSLLVASGASELNGKVNGYIFVYSAVPELNHGVYPPGYENANNDSRTTPKEGDDESKPPSGTSTHRDSVSSSKSSTSDRKCSWSSYENEEDGGFSLLSIIRNCILDAWTEFRDYQHRWAQGKEGDVYSLMYNLKQMWKNQSERNEKLKQLRSYKTKLDSIDLDEASPDSPPPVMIVCTHTKDILSSPVLIEWGRNLALEWKCGFVALDSVENYNVDVAVSLLLREVMEKERLLQSSSKGKGKKGLKKIVKG</sequence>
<feature type="region of interest" description="Disordered" evidence="1">
    <location>
        <begin position="252"/>
        <end position="306"/>
    </location>
</feature>
<dbReference type="EMBL" id="LT598492">
    <property type="protein sequence ID" value="SCW01305.1"/>
    <property type="molecule type" value="Genomic_DNA"/>
</dbReference>
<keyword evidence="3" id="KW-1185">Reference proteome</keyword>
<dbReference type="OMA" id="YFFVYSA"/>
<dbReference type="OrthoDB" id="3995714at2759"/>
<name>A0A1G4MBU3_LACFM</name>
<dbReference type="Gene3D" id="3.40.50.300">
    <property type="entry name" value="P-loop containing nucleotide triphosphate hydrolases"/>
    <property type="match status" value="1"/>
</dbReference>
<feature type="compositionally biased region" description="Basic and acidic residues" evidence="1">
    <location>
        <begin position="264"/>
        <end position="274"/>
    </location>
</feature>
<gene>
    <name evidence="2" type="ORF">LAFE_0D09648G</name>
</gene>
<dbReference type="InterPro" id="IPR027417">
    <property type="entry name" value="P-loop_NTPase"/>
</dbReference>
<organism evidence="2 3">
    <name type="scientific">Lachancea fermentati</name>
    <name type="common">Zygosaccharomyces fermentati</name>
    <dbReference type="NCBI Taxonomy" id="4955"/>
    <lineage>
        <taxon>Eukaryota</taxon>
        <taxon>Fungi</taxon>
        <taxon>Dikarya</taxon>
        <taxon>Ascomycota</taxon>
        <taxon>Saccharomycotina</taxon>
        <taxon>Saccharomycetes</taxon>
        <taxon>Saccharomycetales</taxon>
        <taxon>Saccharomycetaceae</taxon>
        <taxon>Lachancea</taxon>
    </lineage>
</organism>